<sequence>MLRRRKYFNLRALRRSRRGLLTTVILLVIAVILAVLLTYEKLIHYYAYDLLGKTLKRTIELKTDGFYSISYDSIHVDFVDSRATLFNFKVDIDSAQLDASDKEMSLFVAHVPKVDADIINLLEVIFEDRLTLKTIILQQPEVWIAQPRQDAENIGLSKESGDIYKQVTRQIREFDLGSFGLREAKISYKRDLMSPNYDFVVGNISFLIRNFGWDSDHNNDPQFHSDHISLLVKDQTFKLKDSVHLFTFDSVLLSTRESRVELINVHLHPRNDVVRKGKDIDQNAYSIGIPSLSLRGVDFNKAYTDNILAIGKIDLRSPNFAMDNFLTSGKNIEADPSTAELIKLITELFNVIEVTNLNIDNGNVDILRDRAPSSSRFKATNIFAHVKNVRIDTLDYSTIKYDSATVGLKNYYYSMPDSIHILKFGSLSFVTTDKSNIRIDSLQVFDRLSFGQKIAKGGVINIDAPQVRVSGFEFENFIDNNRLVMGNISIDRPRIKFHMKDTVLTSGEKVNLPELTASIFDFLHADSINLNQGEVTIMRKGESFIRFHGLNTSVGEVIDGKGQSNLYLDSLQMKVYASSIDITPLGNITGRLTGVSLTQNDKTRLTIRQAEIDGNEKSPLKASLSRVFVPLPGISVFLNSPESAMNGLRAQEFRFFADQSLFQKKPDYETEGGFSFKRIHLGKGIINIVDKSKPVFTSNVNYLKFRDLAASEGEAPVIKGLEVSLAGSTAYGDGNLLRFSQLLLSEKSKLLAVKQLSVKGKNEILIDTVSSKGVDVGRFVNEKKLDAREILVRNTNIKLARPEGKKVKSVTYFRDLQQKLNESLKDIKIGRLILANTTLDNQDGLVGRGVNMDIRDVRIAPDKKWNYKIPFAQSMTAKVETLSIHNGKSDVTVKGITLDSKTDAIAVSDFSFITKEGTGTIKVPGLHMSIPDLYALVNHQKVNIQKIKLIKPDITLQQPKGQASGKNLLEGAALKEVAIDNLDLSNGNIVLKREGKNDFKLKNFSVNLEQVLLDEKTDLDKDVLVFEGMTATAPDLSFKTKDGLNTITIDKVAFALKDSSLTISNLRFIPLPQFEYFDKKYYESDWIKASAGTIKLSGLHLDKFLNHQLIDSRHLLIDNAKIEVYRDKNMPDPPAKEKPMYHVAFKNYKKPVNIGKIDIHNTNITYTEFAEGALQPGSVSFEEFSAVFKNVTNRESLLKKNHFMTMDAKAMVMGKARLDLSMSFDMTSPAGAFTIGGKLAATPLRIFNDITVYNANIDIREGYANSLFFSARANEDVAYGTMEFRYEDLKIYILDKPSERTQRSGKSIASFFANTFVINKNNPHLFKFREGKIYFERNPNKSLFNYWTKTFLSGLVASIGVNNNKKEFERVTSDEEQEK</sequence>
<evidence type="ECO:0000313" key="2">
    <source>
        <dbReference type="EMBL" id="MTI25255.1"/>
    </source>
</evidence>
<evidence type="ECO:0000256" key="1">
    <source>
        <dbReference type="SAM" id="Phobius"/>
    </source>
</evidence>
<keyword evidence="3" id="KW-1185">Reference proteome</keyword>
<gene>
    <name evidence="2" type="ORF">E1163_09905</name>
</gene>
<evidence type="ECO:0000313" key="3">
    <source>
        <dbReference type="Proteomes" id="UP000798808"/>
    </source>
</evidence>
<dbReference type="EMBL" id="SMLW01000498">
    <property type="protein sequence ID" value="MTI25255.1"/>
    <property type="molecule type" value="Genomic_DNA"/>
</dbReference>
<comment type="caution">
    <text evidence="2">The sequence shown here is derived from an EMBL/GenBank/DDBJ whole genome shotgun (WGS) entry which is preliminary data.</text>
</comment>
<keyword evidence="1" id="KW-0472">Membrane</keyword>
<protein>
    <recommendedName>
        <fullName evidence="4">Translocation/assembly module TamB</fullName>
    </recommendedName>
</protein>
<dbReference type="Proteomes" id="UP000798808">
    <property type="component" value="Unassembled WGS sequence"/>
</dbReference>
<reference evidence="2 3" key="1">
    <citation type="submission" date="2019-02" db="EMBL/GenBank/DDBJ databases">
        <authorList>
            <person name="Goldberg S.R."/>
            <person name="Haltli B.A."/>
            <person name="Correa H."/>
            <person name="Russell K.G."/>
        </authorList>
    </citation>
    <scope>NUCLEOTIDE SEQUENCE [LARGE SCALE GENOMIC DNA]</scope>
    <source>
        <strain evidence="2 3">JCM 16186</strain>
    </source>
</reference>
<proteinExistence type="predicted"/>
<name>A0ABW9RMT2_9BACT</name>
<dbReference type="RefSeq" id="WP_155171289.1">
    <property type="nucleotide sequence ID" value="NZ_BAAAFL010000008.1"/>
</dbReference>
<keyword evidence="1" id="KW-1133">Transmembrane helix</keyword>
<accession>A0ABW9RMT2</accession>
<keyword evidence="1" id="KW-0812">Transmembrane</keyword>
<organism evidence="2 3">
    <name type="scientific">Fulvivirga kasyanovii</name>
    <dbReference type="NCBI Taxonomy" id="396812"/>
    <lineage>
        <taxon>Bacteria</taxon>
        <taxon>Pseudomonadati</taxon>
        <taxon>Bacteroidota</taxon>
        <taxon>Cytophagia</taxon>
        <taxon>Cytophagales</taxon>
        <taxon>Fulvivirgaceae</taxon>
        <taxon>Fulvivirga</taxon>
    </lineage>
</organism>
<feature type="transmembrane region" description="Helical" evidence="1">
    <location>
        <begin position="20"/>
        <end position="39"/>
    </location>
</feature>
<evidence type="ECO:0008006" key="4">
    <source>
        <dbReference type="Google" id="ProtNLM"/>
    </source>
</evidence>